<evidence type="ECO:0000256" key="5">
    <source>
        <dbReference type="ARBA" id="ARBA00022792"/>
    </source>
</evidence>
<dbReference type="GO" id="GO:0005744">
    <property type="term" value="C:TIM23 mitochondrial import inner membrane translocase complex"/>
    <property type="evidence" value="ECO:0007669"/>
    <property type="project" value="TreeGrafter"/>
</dbReference>
<feature type="compositionally biased region" description="Basic and acidic residues" evidence="11">
    <location>
        <begin position="90"/>
        <end position="109"/>
    </location>
</feature>
<dbReference type="PANTHER" id="PTHR10485:SF0">
    <property type="entry name" value="AT05822P-RELATED"/>
    <property type="match status" value="1"/>
</dbReference>
<comment type="subcellular location">
    <subcellularLocation>
        <location evidence="1">Mitochondrion inner membrane</location>
        <topology evidence="1">Multi-pass membrane protein</topology>
    </subcellularLocation>
</comment>
<feature type="region of interest" description="Disordered" evidence="11">
    <location>
        <begin position="90"/>
        <end position="143"/>
    </location>
</feature>
<evidence type="ECO:0000256" key="9">
    <source>
        <dbReference type="ARBA" id="ARBA00023128"/>
    </source>
</evidence>
<keyword evidence="10" id="KW-0472">Membrane</keyword>
<evidence type="ECO:0000256" key="1">
    <source>
        <dbReference type="ARBA" id="ARBA00004448"/>
    </source>
</evidence>
<keyword evidence="13" id="KW-1185">Reference proteome</keyword>
<evidence type="ECO:0000256" key="11">
    <source>
        <dbReference type="SAM" id="MobiDB-lite"/>
    </source>
</evidence>
<keyword evidence="6" id="KW-0653">Protein transport</keyword>
<evidence type="ECO:0000313" key="13">
    <source>
        <dbReference type="Proteomes" id="UP000554482"/>
    </source>
</evidence>
<keyword evidence="4" id="KW-0812">Transmembrane</keyword>
<keyword evidence="9" id="KW-0496">Mitochondrion</keyword>
<feature type="compositionally biased region" description="Polar residues" evidence="11">
    <location>
        <begin position="134"/>
        <end position="143"/>
    </location>
</feature>
<keyword evidence="7" id="KW-1133">Transmembrane helix</keyword>
<dbReference type="OrthoDB" id="2261329at2759"/>
<evidence type="ECO:0000256" key="4">
    <source>
        <dbReference type="ARBA" id="ARBA00022692"/>
    </source>
</evidence>
<evidence type="ECO:0000256" key="3">
    <source>
        <dbReference type="ARBA" id="ARBA00022448"/>
    </source>
</evidence>
<evidence type="ECO:0000256" key="8">
    <source>
        <dbReference type="ARBA" id="ARBA00023010"/>
    </source>
</evidence>
<dbReference type="Proteomes" id="UP000554482">
    <property type="component" value="Unassembled WGS sequence"/>
</dbReference>
<reference evidence="12 13" key="1">
    <citation type="submission" date="2020-06" db="EMBL/GenBank/DDBJ databases">
        <title>Transcriptomic and genomic resources for Thalictrum thalictroides and T. hernandezii: Facilitating candidate gene discovery in an emerging model plant lineage.</title>
        <authorList>
            <person name="Arias T."/>
            <person name="Riano-Pachon D.M."/>
            <person name="Di Stilio V.S."/>
        </authorList>
    </citation>
    <scope>NUCLEOTIDE SEQUENCE [LARGE SCALE GENOMIC DNA]</scope>
    <source>
        <strain evidence="13">cv. WT478/WT964</strain>
        <tissue evidence="12">Leaves</tissue>
    </source>
</reference>
<evidence type="ECO:0000256" key="6">
    <source>
        <dbReference type="ARBA" id="ARBA00022927"/>
    </source>
</evidence>
<organism evidence="12 13">
    <name type="scientific">Thalictrum thalictroides</name>
    <name type="common">Rue-anemone</name>
    <name type="synonym">Anemone thalictroides</name>
    <dbReference type="NCBI Taxonomy" id="46969"/>
    <lineage>
        <taxon>Eukaryota</taxon>
        <taxon>Viridiplantae</taxon>
        <taxon>Streptophyta</taxon>
        <taxon>Embryophyta</taxon>
        <taxon>Tracheophyta</taxon>
        <taxon>Spermatophyta</taxon>
        <taxon>Magnoliopsida</taxon>
        <taxon>Ranunculales</taxon>
        <taxon>Ranunculaceae</taxon>
        <taxon>Thalictroideae</taxon>
        <taxon>Thalictrum</taxon>
    </lineage>
</organism>
<dbReference type="EMBL" id="JABWDY010005987">
    <property type="protein sequence ID" value="KAF5204001.1"/>
    <property type="molecule type" value="Genomic_DNA"/>
</dbReference>
<protein>
    <submittedName>
        <fullName evidence="12">Mitochondrial import inner membrane translocase subunit tim17</fullName>
    </submittedName>
</protein>
<comment type="similarity">
    <text evidence="2">Belongs to the Tim17/Tim22/Tim23 family.</text>
</comment>
<evidence type="ECO:0000313" key="12">
    <source>
        <dbReference type="EMBL" id="KAF5204001.1"/>
    </source>
</evidence>
<keyword evidence="3" id="KW-0813">Transport</keyword>
<dbReference type="GO" id="GO:0030150">
    <property type="term" value="P:protein import into mitochondrial matrix"/>
    <property type="evidence" value="ECO:0007669"/>
    <property type="project" value="TreeGrafter"/>
</dbReference>
<dbReference type="Pfam" id="PF02466">
    <property type="entry name" value="Tim17"/>
    <property type="match status" value="1"/>
</dbReference>
<gene>
    <name evidence="12" type="ORF">FRX31_006423</name>
</gene>
<accession>A0A7J6X2Q6</accession>
<comment type="caution">
    <text evidence="12">The sequence shown here is derived from an EMBL/GenBank/DDBJ whole genome shotgun (WGS) entry which is preliminary data.</text>
</comment>
<dbReference type="PANTHER" id="PTHR10485">
    <property type="entry name" value="MITOCHONDRIAL IMPORT INNER MEMBRANE TRANSLOCASE SUBUNIT TIM-17"/>
    <property type="match status" value="1"/>
</dbReference>
<name>A0A7J6X2Q6_THATH</name>
<sequence>MIRGFQHARLNAPRVGGGLAVWGGLFSAFDCSLVYLRQKEDHYNPVIAGALTGGLLQMRQGLRADAKGVVFGAIVLAMMEGVVMSNKLEKSEMENRQHREAEDAQRQSVEESLGGGGNQVDKDLDGFLKPSPPIQQDNQQSLPKETYRSEYHDDDNVNMEPQQSTNLQLHINSATHKERSPRNASLVNVSPPSITLAISNSFLLLRRN</sequence>
<evidence type="ECO:0000256" key="2">
    <source>
        <dbReference type="ARBA" id="ARBA00008444"/>
    </source>
</evidence>
<evidence type="ECO:0000256" key="10">
    <source>
        <dbReference type="ARBA" id="ARBA00023136"/>
    </source>
</evidence>
<dbReference type="AlphaFoldDB" id="A0A7J6X2Q6"/>
<keyword evidence="8" id="KW-0811">Translocation</keyword>
<dbReference type="GO" id="GO:0008320">
    <property type="term" value="F:protein transmembrane transporter activity"/>
    <property type="evidence" value="ECO:0007669"/>
    <property type="project" value="TreeGrafter"/>
</dbReference>
<evidence type="ECO:0000256" key="7">
    <source>
        <dbReference type="ARBA" id="ARBA00022989"/>
    </source>
</evidence>
<proteinExistence type="inferred from homology"/>
<keyword evidence="5" id="KW-0999">Mitochondrion inner membrane</keyword>